<organism evidence="2 3">
    <name type="scientific">Caerostris darwini</name>
    <dbReference type="NCBI Taxonomy" id="1538125"/>
    <lineage>
        <taxon>Eukaryota</taxon>
        <taxon>Metazoa</taxon>
        <taxon>Ecdysozoa</taxon>
        <taxon>Arthropoda</taxon>
        <taxon>Chelicerata</taxon>
        <taxon>Arachnida</taxon>
        <taxon>Araneae</taxon>
        <taxon>Araneomorphae</taxon>
        <taxon>Entelegynae</taxon>
        <taxon>Araneoidea</taxon>
        <taxon>Araneidae</taxon>
        <taxon>Caerostris</taxon>
    </lineage>
</organism>
<keyword evidence="1" id="KW-1133">Transmembrane helix</keyword>
<proteinExistence type="predicted"/>
<keyword evidence="1" id="KW-0812">Transmembrane</keyword>
<keyword evidence="3" id="KW-1185">Reference proteome</keyword>
<protein>
    <submittedName>
        <fullName evidence="2">Uncharacterized protein</fullName>
    </submittedName>
</protein>
<reference evidence="2 3" key="1">
    <citation type="submission" date="2021-06" db="EMBL/GenBank/DDBJ databases">
        <title>Caerostris darwini draft genome.</title>
        <authorList>
            <person name="Kono N."/>
            <person name="Arakawa K."/>
        </authorList>
    </citation>
    <scope>NUCLEOTIDE SEQUENCE [LARGE SCALE GENOMIC DNA]</scope>
</reference>
<name>A0AAV4QJZ5_9ARAC</name>
<feature type="transmembrane region" description="Helical" evidence="1">
    <location>
        <begin position="51"/>
        <end position="69"/>
    </location>
</feature>
<evidence type="ECO:0000256" key="1">
    <source>
        <dbReference type="SAM" id="Phobius"/>
    </source>
</evidence>
<dbReference type="Proteomes" id="UP001054837">
    <property type="component" value="Unassembled WGS sequence"/>
</dbReference>
<gene>
    <name evidence="2" type="ORF">CDAR_535301</name>
</gene>
<accession>A0AAV4QJZ5</accession>
<evidence type="ECO:0000313" key="3">
    <source>
        <dbReference type="Proteomes" id="UP001054837"/>
    </source>
</evidence>
<dbReference type="AlphaFoldDB" id="A0AAV4QJZ5"/>
<evidence type="ECO:0000313" key="2">
    <source>
        <dbReference type="EMBL" id="GIY09179.1"/>
    </source>
</evidence>
<comment type="caution">
    <text evidence="2">The sequence shown here is derived from an EMBL/GenBank/DDBJ whole genome shotgun (WGS) entry which is preliminary data.</text>
</comment>
<keyword evidence="1" id="KW-0472">Membrane</keyword>
<dbReference type="EMBL" id="BPLQ01004584">
    <property type="protein sequence ID" value="GIY09179.1"/>
    <property type="molecule type" value="Genomic_DNA"/>
</dbReference>
<sequence>MREEGGVIDPFKVKAPSAIRNPGSSWTETSGARDPHLPYHRFSAESRENKFFTLLFFSSLFFYATGWLTSQVGSAKKPASPCRIRFKIVVYFE</sequence>